<accession>A0A482X140</accession>
<dbReference type="InParanoid" id="A0A482X140"/>
<sequence length="98" mass="11824">MSYKQKKPGKLQRIPHIKPQNGIISSDFVDFKPMVPSYIKEKPNMFLLLSMEYARQWHSEKNVHEKSINDEKREEEYVSRKYVKKGLNRKKQNFIKCH</sequence>
<dbReference type="EMBL" id="QKKF02019844">
    <property type="protein sequence ID" value="RZF39544.1"/>
    <property type="molecule type" value="Genomic_DNA"/>
</dbReference>
<proteinExistence type="predicted"/>
<dbReference type="OrthoDB" id="6592228at2759"/>
<comment type="caution">
    <text evidence="1">The sequence shown here is derived from an EMBL/GenBank/DDBJ whole genome shotgun (WGS) entry which is preliminary data.</text>
</comment>
<evidence type="ECO:0000313" key="2">
    <source>
        <dbReference type="Proteomes" id="UP000291343"/>
    </source>
</evidence>
<gene>
    <name evidence="1" type="ORF">LSTR_LSTR001065</name>
</gene>
<evidence type="ECO:0000313" key="1">
    <source>
        <dbReference type="EMBL" id="RZF39544.1"/>
    </source>
</evidence>
<organism evidence="1 2">
    <name type="scientific">Laodelphax striatellus</name>
    <name type="common">Small brown planthopper</name>
    <name type="synonym">Delphax striatella</name>
    <dbReference type="NCBI Taxonomy" id="195883"/>
    <lineage>
        <taxon>Eukaryota</taxon>
        <taxon>Metazoa</taxon>
        <taxon>Ecdysozoa</taxon>
        <taxon>Arthropoda</taxon>
        <taxon>Hexapoda</taxon>
        <taxon>Insecta</taxon>
        <taxon>Pterygota</taxon>
        <taxon>Neoptera</taxon>
        <taxon>Paraneoptera</taxon>
        <taxon>Hemiptera</taxon>
        <taxon>Auchenorrhyncha</taxon>
        <taxon>Fulgoroidea</taxon>
        <taxon>Delphacidae</taxon>
        <taxon>Criomorphinae</taxon>
        <taxon>Laodelphax</taxon>
    </lineage>
</organism>
<dbReference type="AlphaFoldDB" id="A0A482X140"/>
<reference evidence="1 2" key="1">
    <citation type="journal article" date="2017" name="Gigascience">
        <title>Genome sequence of the small brown planthopper, Laodelphax striatellus.</title>
        <authorList>
            <person name="Zhu J."/>
            <person name="Jiang F."/>
            <person name="Wang X."/>
            <person name="Yang P."/>
            <person name="Bao Y."/>
            <person name="Zhao W."/>
            <person name="Wang W."/>
            <person name="Lu H."/>
            <person name="Wang Q."/>
            <person name="Cui N."/>
            <person name="Li J."/>
            <person name="Chen X."/>
            <person name="Luo L."/>
            <person name="Yu J."/>
            <person name="Kang L."/>
            <person name="Cui F."/>
        </authorList>
    </citation>
    <scope>NUCLEOTIDE SEQUENCE [LARGE SCALE GENOMIC DNA]</scope>
    <source>
        <strain evidence="1">Lst14</strain>
    </source>
</reference>
<dbReference type="Proteomes" id="UP000291343">
    <property type="component" value="Unassembled WGS sequence"/>
</dbReference>
<name>A0A482X140_LAOST</name>
<keyword evidence="2" id="KW-1185">Reference proteome</keyword>
<protein>
    <submittedName>
        <fullName evidence="1">Uncharacterized protein</fullName>
    </submittedName>
</protein>